<dbReference type="AlphaFoldDB" id="X0U669"/>
<organism evidence="1">
    <name type="scientific">marine sediment metagenome</name>
    <dbReference type="NCBI Taxonomy" id="412755"/>
    <lineage>
        <taxon>unclassified sequences</taxon>
        <taxon>metagenomes</taxon>
        <taxon>ecological metagenomes</taxon>
    </lineage>
</organism>
<evidence type="ECO:0008006" key="2">
    <source>
        <dbReference type="Google" id="ProtNLM"/>
    </source>
</evidence>
<gene>
    <name evidence="1" type="ORF">S01H1_39786</name>
</gene>
<proteinExistence type="predicted"/>
<dbReference type="InterPro" id="IPR024227">
    <property type="entry name" value="DUF3795"/>
</dbReference>
<comment type="caution">
    <text evidence="1">The sequence shown here is derived from an EMBL/GenBank/DDBJ whole genome shotgun (WGS) entry which is preliminary data.</text>
</comment>
<dbReference type="Pfam" id="PF12675">
    <property type="entry name" value="DUF3795"/>
    <property type="match status" value="1"/>
</dbReference>
<protein>
    <recommendedName>
        <fullName evidence="2">DUF3795 domain-containing protein</fullName>
    </recommendedName>
</protein>
<accession>X0U669</accession>
<name>X0U669_9ZZZZ</name>
<reference evidence="1" key="1">
    <citation type="journal article" date="2014" name="Front. Microbiol.">
        <title>High frequency of phylogenetically diverse reductive dehalogenase-homologous genes in deep subseafloor sedimentary metagenomes.</title>
        <authorList>
            <person name="Kawai M."/>
            <person name="Futagami T."/>
            <person name="Toyoda A."/>
            <person name="Takaki Y."/>
            <person name="Nishi S."/>
            <person name="Hori S."/>
            <person name="Arai W."/>
            <person name="Tsubouchi T."/>
            <person name="Morono Y."/>
            <person name="Uchiyama I."/>
            <person name="Ito T."/>
            <person name="Fujiyama A."/>
            <person name="Inagaki F."/>
            <person name="Takami H."/>
        </authorList>
    </citation>
    <scope>NUCLEOTIDE SEQUENCE</scope>
    <source>
        <strain evidence="1">Expedition CK06-06</strain>
    </source>
</reference>
<evidence type="ECO:0000313" key="1">
    <source>
        <dbReference type="EMBL" id="GAG01055.1"/>
    </source>
</evidence>
<dbReference type="EMBL" id="BARS01025144">
    <property type="protein sequence ID" value="GAG01055.1"/>
    <property type="molecule type" value="Genomic_DNA"/>
</dbReference>
<sequence length="115" mass="13201">MDKIIAFCGLTCTECPAFIATQKDDDEERKKVAKMWSKEFNEEVKPEDINCNGCLTEEGGRVFNYCKTCEIRKCAKEKEIKNCAYCNDYACEKLTKFFDMAPEAKTALAEIRKNL</sequence>